<keyword evidence="2" id="KW-1185">Reference proteome</keyword>
<reference evidence="2" key="1">
    <citation type="journal article" date="2019" name="Int. J. Syst. Evol. Microbiol.">
        <title>The Global Catalogue of Microorganisms (GCM) 10K type strain sequencing project: providing services to taxonomists for standard genome sequencing and annotation.</title>
        <authorList>
            <consortium name="The Broad Institute Genomics Platform"/>
            <consortium name="The Broad Institute Genome Sequencing Center for Infectious Disease"/>
            <person name="Wu L."/>
            <person name="Ma J."/>
        </authorList>
    </citation>
    <scope>NUCLEOTIDE SEQUENCE [LARGE SCALE GENOMIC DNA]</scope>
    <source>
        <strain evidence="2">JCM 17738</strain>
    </source>
</reference>
<evidence type="ECO:0000313" key="2">
    <source>
        <dbReference type="Proteomes" id="UP001500390"/>
    </source>
</evidence>
<accession>A0ABP8J9U8</accession>
<evidence type="ECO:0000313" key="1">
    <source>
        <dbReference type="EMBL" id="GAA4387464.1"/>
    </source>
</evidence>
<sequence length="110" mass="11150">MLNWEGPANVSGESHVQVGRVVMSMWAAALVVLTQLAVVGTSSSAGVAAAANTPSAELFIGGEPVTVGEDGAAQPVMATFAANEGERVALSARAADGYSWIGVRSFNLSE</sequence>
<dbReference type="RefSeq" id="WP_159899373.1">
    <property type="nucleotide sequence ID" value="NZ_BAABFX010000009.1"/>
</dbReference>
<dbReference type="EMBL" id="BAABFX010000009">
    <property type="protein sequence ID" value="GAA4387464.1"/>
    <property type="molecule type" value="Genomic_DNA"/>
</dbReference>
<evidence type="ECO:0008006" key="3">
    <source>
        <dbReference type="Google" id="ProtNLM"/>
    </source>
</evidence>
<gene>
    <name evidence="1" type="ORF">GCM10023153_01850</name>
</gene>
<protein>
    <recommendedName>
        <fullName evidence="3">SH3 domain-containing protein</fullName>
    </recommendedName>
</protein>
<proteinExistence type="predicted"/>
<name>A0ABP8J9U8_9MICO</name>
<organism evidence="1 2">
    <name type="scientific">Ornithinibacter aureus</name>
    <dbReference type="NCBI Taxonomy" id="622664"/>
    <lineage>
        <taxon>Bacteria</taxon>
        <taxon>Bacillati</taxon>
        <taxon>Actinomycetota</taxon>
        <taxon>Actinomycetes</taxon>
        <taxon>Micrococcales</taxon>
        <taxon>Intrasporangiaceae</taxon>
        <taxon>Ornithinibacter</taxon>
    </lineage>
</organism>
<dbReference type="Proteomes" id="UP001500390">
    <property type="component" value="Unassembled WGS sequence"/>
</dbReference>
<comment type="caution">
    <text evidence="1">The sequence shown here is derived from an EMBL/GenBank/DDBJ whole genome shotgun (WGS) entry which is preliminary data.</text>
</comment>